<reference evidence="5" key="1">
    <citation type="submission" date="2020-03" db="EMBL/GenBank/DDBJ databases">
        <title>Solimonas marina sp. nov., isolated from deep seawater of the Pacific Ocean.</title>
        <authorList>
            <person name="Liu X."/>
            <person name="Lai Q."/>
            <person name="Sun F."/>
            <person name="Gai Y."/>
            <person name="Li G."/>
            <person name="Shao Z."/>
        </authorList>
    </citation>
    <scope>NUCLEOTIDE SEQUENCE</scope>
    <source>
        <strain evidence="5">C16B3</strain>
    </source>
</reference>
<evidence type="ECO:0000313" key="6">
    <source>
        <dbReference type="Proteomes" id="UP000653472"/>
    </source>
</evidence>
<dbReference type="Proteomes" id="UP000653472">
    <property type="component" value="Unassembled WGS sequence"/>
</dbReference>
<dbReference type="Gene3D" id="2.40.160.20">
    <property type="match status" value="1"/>
</dbReference>
<evidence type="ECO:0000313" key="5">
    <source>
        <dbReference type="EMBL" id="NKF23719.1"/>
    </source>
</evidence>
<evidence type="ECO:0000256" key="3">
    <source>
        <dbReference type="SAM" id="SignalP"/>
    </source>
</evidence>
<organism evidence="5 6">
    <name type="scientific">Solimonas marina</name>
    <dbReference type="NCBI Taxonomy" id="2714601"/>
    <lineage>
        <taxon>Bacteria</taxon>
        <taxon>Pseudomonadati</taxon>
        <taxon>Pseudomonadota</taxon>
        <taxon>Gammaproteobacteria</taxon>
        <taxon>Nevskiales</taxon>
        <taxon>Nevskiaceae</taxon>
        <taxon>Solimonas</taxon>
    </lineage>
</organism>
<dbReference type="EMBL" id="JAAVXB010000009">
    <property type="protein sequence ID" value="NKF23719.1"/>
    <property type="molecule type" value="Genomic_DNA"/>
</dbReference>
<dbReference type="GO" id="GO:0015288">
    <property type="term" value="F:porin activity"/>
    <property type="evidence" value="ECO:0007669"/>
    <property type="project" value="UniProtKB-KW"/>
</dbReference>
<comment type="similarity">
    <text evidence="1">Belongs to the outer membrane OOP (TC 1.B.6) superfamily. OmpA family.</text>
</comment>
<evidence type="ECO:0000259" key="4">
    <source>
        <dbReference type="Pfam" id="PF01389"/>
    </source>
</evidence>
<comment type="caution">
    <text evidence="5">The sequence shown here is derived from an EMBL/GenBank/DDBJ whole genome shotgun (WGS) entry which is preliminary data.</text>
</comment>
<protein>
    <recommendedName>
        <fullName evidence="4">Outer membrane protein OmpA-like transmembrane domain-containing protein</fullName>
    </recommendedName>
</protein>
<feature type="signal peptide" evidence="3">
    <location>
        <begin position="1"/>
        <end position="31"/>
    </location>
</feature>
<dbReference type="SUPFAM" id="SSF56925">
    <property type="entry name" value="OMPA-like"/>
    <property type="match status" value="1"/>
</dbReference>
<keyword evidence="3" id="KW-0732">Signal</keyword>
<keyword evidence="2" id="KW-0813">Transport</keyword>
<dbReference type="AlphaFoldDB" id="A0A969WCK1"/>
<dbReference type="InterPro" id="IPR011250">
    <property type="entry name" value="OMP/PagP_B-barrel"/>
</dbReference>
<gene>
    <name evidence="5" type="ORF">G7Y82_15480</name>
</gene>
<feature type="chain" id="PRO_5037628517" description="Outer membrane protein OmpA-like transmembrane domain-containing protein" evidence="3">
    <location>
        <begin position="32"/>
        <end position="231"/>
    </location>
</feature>
<evidence type="ECO:0000256" key="2">
    <source>
        <dbReference type="ARBA" id="ARBA00023114"/>
    </source>
</evidence>
<dbReference type="GO" id="GO:0009279">
    <property type="term" value="C:cell outer membrane"/>
    <property type="evidence" value="ECO:0007669"/>
    <property type="project" value="InterPro"/>
</dbReference>
<feature type="domain" description="Outer membrane protein OmpA-like transmembrane" evidence="4">
    <location>
        <begin position="46"/>
        <end position="194"/>
    </location>
</feature>
<dbReference type="GO" id="GO:0046930">
    <property type="term" value="C:pore complex"/>
    <property type="evidence" value="ECO:0007669"/>
    <property type="project" value="UniProtKB-KW"/>
</dbReference>
<accession>A0A969WCK1</accession>
<keyword evidence="2" id="KW-0812">Transmembrane</keyword>
<keyword evidence="2" id="KW-0626">Porin</keyword>
<sequence>MSGREHSRRPPWGWSLATAGLLLSVTAGAQALPAASAAAPARAWSDHLYLGLQAGRSQTGRRSDQIEQDLSSEGTAAIAGVDRSSFLWSLYGGYRITPFVAAELGYTNLGAYDIAVVSAPGTDPVALTQRVAAARPVAGDAVYLAMRLDGPRYRALHLQARSGTFYWRDTRHYEVDGHRIGGNRDGFGILLGASLMLDLGTHLSVGTGVELYRPTQDNGVRAWSSRIEWRF</sequence>
<proteinExistence type="inferred from homology"/>
<dbReference type="RefSeq" id="WP_168149039.1">
    <property type="nucleotide sequence ID" value="NZ_JAAVXB010000009.1"/>
</dbReference>
<name>A0A969WCK1_9GAMM</name>
<keyword evidence="6" id="KW-1185">Reference proteome</keyword>
<dbReference type="InterPro" id="IPR000498">
    <property type="entry name" value="OmpA-like_TM_dom"/>
</dbReference>
<dbReference type="Pfam" id="PF01389">
    <property type="entry name" value="OmpA_membrane"/>
    <property type="match status" value="1"/>
</dbReference>
<evidence type="ECO:0000256" key="1">
    <source>
        <dbReference type="ARBA" id="ARBA00005710"/>
    </source>
</evidence>
<keyword evidence="2" id="KW-0406">Ion transport</keyword>